<name>A0A0R2IWK4_9LACO</name>
<dbReference type="PATRIC" id="fig|319652.3.peg.1274"/>
<reference evidence="2 3" key="1">
    <citation type="journal article" date="2015" name="Genome Announc.">
        <title>Expanding the biotechnology potential of lactobacilli through comparative genomics of 213 strains and associated genera.</title>
        <authorList>
            <person name="Sun Z."/>
            <person name="Harris H.M."/>
            <person name="McCann A."/>
            <person name="Guo C."/>
            <person name="Argimon S."/>
            <person name="Zhang W."/>
            <person name="Yang X."/>
            <person name="Jeffery I.B."/>
            <person name="Cooney J.C."/>
            <person name="Kagawa T.F."/>
            <person name="Liu W."/>
            <person name="Song Y."/>
            <person name="Salvetti E."/>
            <person name="Wrobel A."/>
            <person name="Rasinkangas P."/>
            <person name="Parkhill J."/>
            <person name="Rea M.C."/>
            <person name="O'Sullivan O."/>
            <person name="Ritari J."/>
            <person name="Douillard F.P."/>
            <person name="Paul Ross R."/>
            <person name="Yang R."/>
            <person name="Briner A.E."/>
            <person name="Felis G.E."/>
            <person name="de Vos W.M."/>
            <person name="Barrangou R."/>
            <person name="Klaenhammer T.R."/>
            <person name="Caufield P.W."/>
            <person name="Cui Y."/>
            <person name="Zhang H."/>
            <person name="O'Toole P.W."/>
        </authorList>
    </citation>
    <scope>NUCLEOTIDE SEQUENCE [LARGE SCALE GENOMIC DNA]</scope>
    <source>
        <strain evidence="2 3">DSM 17757</strain>
    </source>
</reference>
<dbReference type="Pfam" id="PF07099">
    <property type="entry name" value="DUF1361"/>
    <property type="match status" value="1"/>
</dbReference>
<keyword evidence="1" id="KW-1133">Transmembrane helix</keyword>
<dbReference type="Proteomes" id="UP000051568">
    <property type="component" value="Unassembled WGS sequence"/>
</dbReference>
<keyword evidence="1" id="KW-0472">Membrane</keyword>
<organism evidence="2 3">
    <name type="scientific">Pediococcus cellicola</name>
    <dbReference type="NCBI Taxonomy" id="319652"/>
    <lineage>
        <taxon>Bacteria</taxon>
        <taxon>Bacillati</taxon>
        <taxon>Bacillota</taxon>
        <taxon>Bacilli</taxon>
        <taxon>Lactobacillales</taxon>
        <taxon>Lactobacillaceae</taxon>
        <taxon>Pediococcus</taxon>
    </lineage>
</organism>
<evidence type="ECO:0000313" key="2">
    <source>
        <dbReference type="EMBL" id="KRN66668.1"/>
    </source>
</evidence>
<feature type="transmembrane region" description="Helical" evidence="1">
    <location>
        <begin position="54"/>
        <end position="70"/>
    </location>
</feature>
<protein>
    <submittedName>
        <fullName evidence="2">Uncharacterized protein</fullName>
    </submittedName>
</protein>
<dbReference type="STRING" id="319652.IV80_GL001259"/>
<feature type="transmembrane region" description="Helical" evidence="1">
    <location>
        <begin position="207"/>
        <end position="230"/>
    </location>
</feature>
<keyword evidence="1" id="KW-0812">Transmembrane</keyword>
<evidence type="ECO:0000313" key="3">
    <source>
        <dbReference type="Proteomes" id="UP000051568"/>
    </source>
</evidence>
<keyword evidence="3" id="KW-1185">Reference proteome</keyword>
<accession>A0A0R2IWK4</accession>
<comment type="caution">
    <text evidence="2">The sequence shown here is derived from an EMBL/GenBank/DDBJ whole genome shotgun (WGS) entry which is preliminary data.</text>
</comment>
<dbReference type="InterPro" id="IPR009793">
    <property type="entry name" value="DUF1361"/>
</dbReference>
<evidence type="ECO:0000256" key="1">
    <source>
        <dbReference type="SAM" id="Phobius"/>
    </source>
</evidence>
<dbReference type="EMBL" id="JQBR01000004">
    <property type="protein sequence ID" value="KRN66668.1"/>
    <property type="molecule type" value="Genomic_DNA"/>
</dbReference>
<feature type="transmembrane region" description="Helical" evidence="1">
    <location>
        <begin position="31"/>
        <end position="48"/>
    </location>
</feature>
<gene>
    <name evidence="2" type="ORF">IV80_GL001259</name>
</gene>
<feature type="transmembrane region" description="Helical" evidence="1">
    <location>
        <begin position="166"/>
        <end position="187"/>
    </location>
</feature>
<proteinExistence type="predicted"/>
<dbReference type="AlphaFoldDB" id="A0A0R2IWK4"/>
<feature type="transmembrane region" description="Helical" evidence="1">
    <location>
        <begin position="82"/>
        <end position="101"/>
    </location>
</feature>
<feature type="transmembrane region" description="Helical" evidence="1">
    <location>
        <begin position="121"/>
        <end position="145"/>
    </location>
</feature>
<sequence>MNFRRKSGKLIVSSATIKPARKTIMTTKTKWIIRLCYGLGLLYISLFVQPPYHFLLLNTFLAYIPIELAFHISSKRPQNTLLFWLGILIWLLFYPNAPYLLTDLFHLSLLHPYADTGLIRLSISMWIYYIYMLIAVIPSVLLGMWSMTQVTRSIVSRYHFRHWFEIGIVGIFTTLSSVGIFIGRFLRLHSIYLLISPEWVLKPIFNMWSWQMLAFVILMTLLQSTIYLVLRVIRNSKY</sequence>